<comment type="caution">
    <text evidence="2">The sequence shown here is derived from an EMBL/GenBank/DDBJ whole genome shotgun (WGS) entry which is preliminary data.</text>
</comment>
<dbReference type="PANTHER" id="PTHR30438">
    <property type="entry name" value="36 KDA ANTIGEN-RELATED"/>
    <property type="match status" value="1"/>
</dbReference>
<keyword evidence="1" id="KW-0812">Transmembrane</keyword>
<gene>
    <name evidence="2" type="ORF">F3D60_05380</name>
</gene>
<name>A0A641S7Y3_BACOV</name>
<sequence>MAPIKSQNSNMLLAFLTLLGVIAIVAVVGFFMLRKGPEIIQGQAEVTEYRVSSKVPGRILEFRVKEGQSVN</sequence>
<dbReference type="PANTHER" id="PTHR30438:SF1">
    <property type="entry name" value="36 KDA ANTIGEN"/>
    <property type="match status" value="1"/>
</dbReference>
<reference evidence="2" key="1">
    <citation type="journal article" date="2019" name="Nat. Med.">
        <title>A library of human gut bacterial isolates paired with longitudinal multiomics data enables mechanistic microbiome research.</title>
        <authorList>
            <person name="Poyet M."/>
            <person name="Groussin M."/>
            <person name="Gibbons S.M."/>
            <person name="Avila-Pacheco J."/>
            <person name="Jiang X."/>
            <person name="Kearney S.M."/>
            <person name="Perrotta A.R."/>
            <person name="Berdy B."/>
            <person name="Zhao S."/>
            <person name="Lieberman T.D."/>
            <person name="Swanson P.K."/>
            <person name="Smith M."/>
            <person name="Roesemann S."/>
            <person name="Alexander J.E."/>
            <person name="Rich S.A."/>
            <person name="Livny J."/>
            <person name="Vlamakis H."/>
            <person name="Clish C."/>
            <person name="Bullock K."/>
            <person name="Deik A."/>
            <person name="Scott J."/>
            <person name="Pierce K.A."/>
            <person name="Xavier R.J."/>
            <person name="Alm E.J."/>
        </authorList>
    </citation>
    <scope>NUCLEOTIDE SEQUENCE</scope>
    <source>
        <strain evidence="2">BIOML-A147</strain>
    </source>
</reference>
<evidence type="ECO:0000313" key="2">
    <source>
        <dbReference type="EMBL" id="KAA4034743.1"/>
    </source>
</evidence>
<accession>A0A641S7Y3</accession>
<dbReference type="AlphaFoldDB" id="A0A641S7Y3"/>
<keyword evidence="1" id="KW-1133">Transmembrane helix</keyword>
<organism evidence="2">
    <name type="scientific">Bacteroides ovatus</name>
    <dbReference type="NCBI Taxonomy" id="28116"/>
    <lineage>
        <taxon>Bacteria</taxon>
        <taxon>Pseudomonadati</taxon>
        <taxon>Bacteroidota</taxon>
        <taxon>Bacteroidia</taxon>
        <taxon>Bacteroidales</taxon>
        <taxon>Bacteroidaceae</taxon>
        <taxon>Bacteroides</taxon>
    </lineage>
</organism>
<feature type="non-terminal residue" evidence="2">
    <location>
        <position position="71"/>
    </location>
</feature>
<proteinExistence type="predicted"/>
<keyword evidence="1" id="KW-0472">Membrane</keyword>
<feature type="transmembrane region" description="Helical" evidence="1">
    <location>
        <begin position="12"/>
        <end position="33"/>
    </location>
</feature>
<dbReference type="EMBL" id="VWKO01000023">
    <property type="protein sequence ID" value="KAA4034743.1"/>
    <property type="molecule type" value="Genomic_DNA"/>
</dbReference>
<protein>
    <submittedName>
        <fullName evidence="2">HlyD family secretion protein</fullName>
    </submittedName>
</protein>
<evidence type="ECO:0000256" key="1">
    <source>
        <dbReference type="SAM" id="Phobius"/>
    </source>
</evidence>